<evidence type="ECO:0000313" key="3">
    <source>
        <dbReference type="Proteomes" id="UP000439903"/>
    </source>
</evidence>
<dbReference type="EMBL" id="WTPW01002087">
    <property type="protein sequence ID" value="KAF0397931.1"/>
    <property type="molecule type" value="Genomic_DNA"/>
</dbReference>
<proteinExistence type="predicted"/>
<comment type="caution">
    <text evidence="2">The sequence shown here is derived from an EMBL/GenBank/DDBJ whole genome shotgun (WGS) entry which is preliminary data.</text>
</comment>
<reference evidence="2 3" key="1">
    <citation type="journal article" date="2019" name="Environ. Microbiol.">
        <title>At the nexus of three kingdoms: the genome of the mycorrhizal fungus Gigaspora margarita provides insights into plant, endobacterial and fungal interactions.</title>
        <authorList>
            <person name="Venice F."/>
            <person name="Ghignone S."/>
            <person name="Salvioli di Fossalunga A."/>
            <person name="Amselem J."/>
            <person name="Novero M."/>
            <person name="Xianan X."/>
            <person name="Sedzielewska Toro K."/>
            <person name="Morin E."/>
            <person name="Lipzen A."/>
            <person name="Grigoriev I.V."/>
            <person name="Henrissat B."/>
            <person name="Martin F.M."/>
            <person name="Bonfante P."/>
        </authorList>
    </citation>
    <scope>NUCLEOTIDE SEQUENCE [LARGE SCALE GENOMIC DNA]</scope>
    <source>
        <strain evidence="2 3">BEG34</strain>
    </source>
</reference>
<feature type="region of interest" description="Disordered" evidence="1">
    <location>
        <begin position="1"/>
        <end position="25"/>
    </location>
</feature>
<feature type="compositionally biased region" description="Low complexity" evidence="1">
    <location>
        <begin position="1"/>
        <end position="11"/>
    </location>
</feature>
<organism evidence="2 3">
    <name type="scientific">Gigaspora margarita</name>
    <dbReference type="NCBI Taxonomy" id="4874"/>
    <lineage>
        <taxon>Eukaryota</taxon>
        <taxon>Fungi</taxon>
        <taxon>Fungi incertae sedis</taxon>
        <taxon>Mucoromycota</taxon>
        <taxon>Glomeromycotina</taxon>
        <taxon>Glomeromycetes</taxon>
        <taxon>Diversisporales</taxon>
        <taxon>Gigasporaceae</taxon>
        <taxon>Gigaspora</taxon>
    </lineage>
</organism>
<name>A0A8H3X2C0_GIGMA</name>
<dbReference type="Proteomes" id="UP000439903">
    <property type="component" value="Unassembled WGS sequence"/>
</dbReference>
<evidence type="ECO:0000313" key="2">
    <source>
        <dbReference type="EMBL" id="KAF0397931.1"/>
    </source>
</evidence>
<protein>
    <submittedName>
        <fullName evidence="2">Uncharacterized protein</fullName>
    </submittedName>
</protein>
<sequence length="164" mass="18823">MSETTETTEMTEPFEKTKPTKTSETTEITKMNEITKPIKTSETTEIDEHTLYSDGYITVTSKELIIKNYYFPFAGSLTIPLTEIISVDNADDLNLGLLSMKEWGMPLSNIWFALDFTRSFRPKEKIGVVKVKNQWIRKGFSVKDVRGIDTLKRAWSDVNNQNNQ</sequence>
<dbReference type="OrthoDB" id="2321699at2759"/>
<evidence type="ECO:0000256" key="1">
    <source>
        <dbReference type="SAM" id="MobiDB-lite"/>
    </source>
</evidence>
<gene>
    <name evidence="2" type="ORF">F8M41_009883</name>
</gene>
<accession>A0A8H3X2C0</accession>
<keyword evidence="3" id="KW-1185">Reference proteome</keyword>
<dbReference type="PANTHER" id="PTHR35373">
    <property type="entry name" value="PROTEIN CBG16894"/>
    <property type="match status" value="1"/>
</dbReference>
<dbReference type="AlphaFoldDB" id="A0A8H3X2C0"/>